<reference evidence="3" key="1">
    <citation type="submission" date="2020-11" db="EMBL/GenBank/DDBJ databases">
        <authorList>
            <person name="Tran Van P."/>
        </authorList>
    </citation>
    <scope>NUCLEOTIDE SEQUENCE</scope>
</reference>
<protein>
    <recommendedName>
        <fullName evidence="2">DUF4758 domain-containing protein</fullName>
    </recommendedName>
</protein>
<dbReference type="InterPro" id="IPR031866">
    <property type="entry name" value="DUF4758"/>
</dbReference>
<dbReference type="OrthoDB" id="6430068at2759"/>
<dbReference type="PANTHER" id="PTHR39072:SF3">
    <property type="entry name" value="RE48511P"/>
    <property type="match status" value="1"/>
</dbReference>
<feature type="region of interest" description="Disordered" evidence="1">
    <location>
        <begin position="73"/>
        <end position="157"/>
    </location>
</feature>
<gene>
    <name evidence="3" type="ORF">OSB1V03_LOCUS17388</name>
</gene>
<organism evidence="3">
    <name type="scientific">Medioppia subpectinata</name>
    <dbReference type="NCBI Taxonomy" id="1979941"/>
    <lineage>
        <taxon>Eukaryota</taxon>
        <taxon>Metazoa</taxon>
        <taxon>Ecdysozoa</taxon>
        <taxon>Arthropoda</taxon>
        <taxon>Chelicerata</taxon>
        <taxon>Arachnida</taxon>
        <taxon>Acari</taxon>
        <taxon>Acariformes</taxon>
        <taxon>Sarcoptiformes</taxon>
        <taxon>Oribatida</taxon>
        <taxon>Brachypylina</taxon>
        <taxon>Oppioidea</taxon>
        <taxon>Oppiidae</taxon>
        <taxon>Medioppia</taxon>
    </lineage>
</organism>
<dbReference type="AlphaFoldDB" id="A0A7R9LD69"/>
<sequence length="157" mass="17510">MGGTVVRNGETTIHETKVIGTYIDGKYAQILQSTARVEVPIVQTPHIRPTQTSKVSGPSIFVESPLKKAYVMAREETTTEPKAAELDDNGIQSYRKPEPRRLHPRLALNPLRSRWTQSNLQKSDKSQPDGTTNANKITKARLGTRRFSHPPRASPKV</sequence>
<evidence type="ECO:0000313" key="4">
    <source>
        <dbReference type="Proteomes" id="UP000759131"/>
    </source>
</evidence>
<dbReference type="Proteomes" id="UP000759131">
    <property type="component" value="Unassembled WGS sequence"/>
</dbReference>
<evidence type="ECO:0000256" key="1">
    <source>
        <dbReference type="SAM" id="MobiDB-lite"/>
    </source>
</evidence>
<keyword evidence="4" id="KW-1185">Reference proteome</keyword>
<evidence type="ECO:0000313" key="3">
    <source>
        <dbReference type="EMBL" id="CAD7638433.1"/>
    </source>
</evidence>
<proteinExistence type="predicted"/>
<evidence type="ECO:0000259" key="2">
    <source>
        <dbReference type="Pfam" id="PF15950"/>
    </source>
</evidence>
<feature type="non-terminal residue" evidence="3">
    <location>
        <position position="157"/>
    </location>
</feature>
<feature type="compositionally biased region" description="Basic and acidic residues" evidence="1">
    <location>
        <begin position="73"/>
        <end position="85"/>
    </location>
</feature>
<accession>A0A7R9LD69</accession>
<feature type="domain" description="DUF4758" evidence="2">
    <location>
        <begin position="3"/>
        <end position="35"/>
    </location>
</feature>
<dbReference type="EMBL" id="OC875399">
    <property type="protein sequence ID" value="CAD7638433.1"/>
    <property type="molecule type" value="Genomic_DNA"/>
</dbReference>
<dbReference type="PANTHER" id="PTHR39072">
    <property type="entry name" value="RE48511P"/>
    <property type="match status" value="1"/>
</dbReference>
<feature type="compositionally biased region" description="Basic residues" evidence="1">
    <location>
        <begin position="138"/>
        <end position="149"/>
    </location>
</feature>
<dbReference type="EMBL" id="CAJPIZ010020824">
    <property type="protein sequence ID" value="CAG2117435.1"/>
    <property type="molecule type" value="Genomic_DNA"/>
</dbReference>
<dbReference type="Pfam" id="PF15950">
    <property type="entry name" value="DUF4758"/>
    <property type="match status" value="1"/>
</dbReference>
<name>A0A7R9LD69_9ACAR</name>